<feature type="region of interest" description="Disordered" evidence="3">
    <location>
        <begin position="205"/>
        <end position="295"/>
    </location>
</feature>
<feature type="domain" description="RRM" evidence="4">
    <location>
        <begin position="125"/>
        <end position="202"/>
    </location>
</feature>
<proteinExistence type="predicted"/>
<name>A0A485KWP6_9STRA</name>
<dbReference type="SMART" id="SM00360">
    <property type="entry name" value="RRM"/>
    <property type="match status" value="2"/>
</dbReference>
<feature type="compositionally biased region" description="Low complexity" evidence="3">
    <location>
        <begin position="237"/>
        <end position="250"/>
    </location>
</feature>
<dbReference type="Proteomes" id="UP000332933">
    <property type="component" value="Unassembled WGS sequence"/>
</dbReference>
<feature type="compositionally biased region" description="Polar residues" evidence="3">
    <location>
        <begin position="1"/>
        <end position="12"/>
    </location>
</feature>
<dbReference type="AlphaFoldDB" id="A0A485KWP6"/>
<dbReference type="EMBL" id="VJMH01005388">
    <property type="protein sequence ID" value="KAF0696516.1"/>
    <property type="molecule type" value="Genomic_DNA"/>
</dbReference>
<feature type="domain" description="RRM" evidence="4">
    <location>
        <begin position="296"/>
        <end position="373"/>
    </location>
</feature>
<feature type="region of interest" description="Disordered" evidence="3">
    <location>
        <begin position="1"/>
        <end position="56"/>
    </location>
</feature>
<organism evidence="6 7">
    <name type="scientific">Aphanomyces stellatus</name>
    <dbReference type="NCBI Taxonomy" id="120398"/>
    <lineage>
        <taxon>Eukaryota</taxon>
        <taxon>Sar</taxon>
        <taxon>Stramenopiles</taxon>
        <taxon>Oomycota</taxon>
        <taxon>Saprolegniomycetes</taxon>
        <taxon>Saprolegniales</taxon>
        <taxon>Verrucalvaceae</taxon>
        <taxon>Aphanomyces</taxon>
    </lineage>
</organism>
<dbReference type="PROSITE" id="PS50102">
    <property type="entry name" value="RRM"/>
    <property type="match status" value="2"/>
</dbReference>
<dbReference type="InterPro" id="IPR050886">
    <property type="entry name" value="RNA-binding_reg"/>
</dbReference>
<dbReference type="Pfam" id="PF00076">
    <property type="entry name" value="RRM_1"/>
    <property type="match status" value="2"/>
</dbReference>
<dbReference type="GO" id="GO:0005634">
    <property type="term" value="C:nucleus"/>
    <property type="evidence" value="ECO:0007669"/>
    <property type="project" value="TreeGrafter"/>
</dbReference>
<evidence type="ECO:0000313" key="7">
    <source>
        <dbReference type="Proteomes" id="UP000332933"/>
    </source>
</evidence>
<protein>
    <submittedName>
        <fullName evidence="6">Aste57867_12709 protein</fullName>
    </submittedName>
</protein>
<feature type="compositionally biased region" description="Basic and acidic residues" evidence="3">
    <location>
        <begin position="13"/>
        <end position="42"/>
    </location>
</feature>
<dbReference type="PANTHER" id="PTHR48024:SF56">
    <property type="entry name" value="HETEROGENEOUS NUCLEAR RIBONUCLEOPROTEIN A0"/>
    <property type="match status" value="1"/>
</dbReference>
<dbReference type="Gene3D" id="3.30.70.330">
    <property type="match status" value="2"/>
</dbReference>
<dbReference type="InterPro" id="IPR035979">
    <property type="entry name" value="RBD_domain_sf"/>
</dbReference>
<dbReference type="PANTHER" id="PTHR48024">
    <property type="entry name" value="GEO13361P1-RELATED"/>
    <property type="match status" value="1"/>
</dbReference>
<evidence type="ECO:0000256" key="3">
    <source>
        <dbReference type="SAM" id="MobiDB-lite"/>
    </source>
</evidence>
<feature type="compositionally biased region" description="Low complexity" evidence="3">
    <location>
        <begin position="211"/>
        <end position="227"/>
    </location>
</feature>
<evidence type="ECO:0000256" key="1">
    <source>
        <dbReference type="ARBA" id="ARBA00022884"/>
    </source>
</evidence>
<evidence type="ECO:0000259" key="4">
    <source>
        <dbReference type="PROSITE" id="PS50102"/>
    </source>
</evidence>
<evidence type="ECO:0000313" key="5">
    <source>
        <dbReference type="EMBL" id="KAF0696516.1"/>
    </source>
</evidence>
<feature type="compositionally biased region" description="Pro residues" evidence="3">
    <location>
        <begin position="386"/>
        <end position="396"/>
    </location>
</feature>
<dbReference type="OrthoDB" id="1875751at2759"/>
<keyword evidence="1 2" id="KW-0694">RNA-binding</keyword>
<evidence type="ECO:0000313" key="6">
    <source>
        <dbReference type="EMBL" id="VFT89559.1"/>
    </source>
</evidence>
<dbReference type="EMBL" id="CAADRA010005409">
    <property type="protein sequence ID" value="VFT89559.1"/>
    <property type="molecule type" value="Genomic_DNA"/>
</dbReference>
<dbReference type="InterPro" id="IPR012677">
    <property type="entry name" value="Nucleotide-bd_a/b_plait_sf"/>
</dbReference>
<feature type="region of interest" description="Disordered" evidence="3">
    <location>
        <begin position="371"/>
        <end position="396"/>
    </location>
</feature>
<reference evidence="5" key="2">
    <citation type="submission" date="2019-06" db="EMBL/GenBank/DDBJ databases">
        <title>Genomics analysis of Aphanomyces spp. identifies a new class of oomycete effector associated with host adaptation.</title>
        <authorList>
            <person name="Gaulin E."/>
        </authorList>
    </citation>
    <scope>NUCLEOTIDE SEQUENCE</scope>
    <source>
        <strain evidence="5">CBS 578.67</strain>
    </source>
</reference>
<keyword evidence="7" id="KW-1185">Reference proteome</keyword>
<accession>A0A485KWP6</accession>
<sequence length="466" mass="50925">MSTPPNAGLSRSRSYEDKSTTADRSAVPDRERGYYLPEDLKHAAARPAKDKKRKLEDGEVEAIANNAAFNGHMATPEDPEAKIIARLLGPFTRDQIVSILVSAALQHESIYNEIRTMASEDVAHRKLFVRGLSWDTTTATLEDFFGKFGKLEDCSVITDRNTGKSKGYGFVTFREMESADLVLQVQPLEIDGRKCPCNLAAMPDAGTPKPAKASHGSSASNSRASHAAPPPAPQHAPPQQAHAPHHQPQPYQQPPQPQQTLPPATPNMPTPHGAVVNTGNSQPYPDAGPPGDESERKLFVRGLDYNTHTETVTAEFQKFGELDEVSIAKDRQSGKSKGFAFIVFRHQNGAKRALAQPQKIIDGRATHCNLASQKSSGGSGGFRQPTPQPPMQPMPPHAGVVMPMAPPHPHHPYAQPPPQYMGYGAQMQYSPEMYHHMMPPPPHQYAPMPHQAYYAHPPPPSNPKPQ</sequence>
<reference evidence="6 7" key="1">
    <citation type="submission" date="2019-03" db="EMBL/GenBank/DDBJ databases">
        <authorList>
            <person name="Gaulin E."/>
            <person name="Dumas B."/>
        </authorList>
    </citation>
    <scope>NUCLEOTIDE SEQUENCE [LARGE SCALE GENOMIC DNA]</scope>
    <source>
        <strain evidence="6">CBS 568.67</strain>
    </source>
</reference>
<evidence type="ECO:0000256" key="2">
    <source>
        <dbReference type="PROSITE-ProRule" id="PRU00176"/>
    </source>
</evidence>
<dbReference type="GO" id="GO:0003723">
    <property type="term" value="F:RNA binding"/>
    <property type="evidence" value="ECO:0007669"/>
    <property type="project" value="UniProtKB-UniRule"/>
</dbReference>
<dbReference type="SUPFAM" id="SSF54928">
    <property type="entry name" value="RNA-binding domain, RBD"/>
    <property type="match status" value="2"/>
</dbReference>
<gene>
    <name evidence="6" type="primary">Aste57867_12709</name>
    <name evidence="5" type="ORF">As57867_012661</name>
    <name evidence="6" type="ORF">ASTE57867_12709</name>
</gene>
<dbReference type="InterPro" id="IPR000504">
    <property type="entry name" value="RRM_dom"/>
</dbReference>